<organism evidence="2">
    <name type="scientific">Rhizophora mucronata</name>
    <name type="common">Asiatic mangrove</name>
    <dbReference type="NCBI Taxonomy" id="61149"/>
    <lineage>
        <taxon>Eukaryota</taxon>
        <taxon>Viridiplantae</taxon>
        <taxon>Streptophyta</taxon>
        <taxon>Embryophyta</taxon>
        <taxon>Tracheophyta</taxon>
        <taxon>Spermatophyta</taxon>
        <taxon>Magnoliopsida</taxon>
        <taxon>eudicotyledons</taxon>
        <taxon>Gunneridae</taxon>
        <taxon>Pentapetalae</taxon>
        <taxon>rosids</taxon>
        <taxon>fabids</taxon>
        <taxon>Malpighiales</taxon>
        <taxon>Rhizophoraceae</taxon>
        <taxon>Rhizophora</taxon>
    </lineage>
</organism>
<evidence type="ECO:0008006" key="3">
    <source>
        <dbReference type="Google" id="ProtNLM"/>
    </source>
</evidence>
<keyword evidence="1" id="KW-0472">Membrane</keyword>
<keyword evidence="1" id="KW-1133">Transmembrane helix</keyword>
<reference evidence="2" key="1">
    <citation type="submission" date="2018-02" db="EMBL/GenBank/DDBJ databases">
        <title>Rhizophora mucronata_Transcriptome.</title>
        <authorList>
            <person name="Meera S.P."/>
            <person name="Sreeshan A."/>
            <person name="Augustine A."/>
        </authorList>
    </citation>
    <scope>NUCLEOTIDE SEQUENCE</scope>
    <source>
        <tissue evidence="2">Leaf</tissue>
    </source>
</reference>
<evidence type="ECO:0000256" key="1">
    <source>
        <dbReference type="SAM" id="Phobius"/>
    </source>
</evidence>
<dbReference type="EMBL" id="GGEC01055187">
    <property type="protein sequence ID" value="MBX35671.1"/>
    <property type="molecule type" value="Transcribed_RNA"/>
</dbReference>
<accession>A0A2P2MZL3</accession>
<feature type="transmembrane region" description="Helical" evidence="1">
    <location>
        <begin position="13"/>
        <end position="33"/>
    </location>
</feature>
<dbReference type="AlphaFoldDB" id="A0A2P2MZL3"/>
<dbReference type="PROSITE" id="PS51257">
    <property type="entry name" value="PROKAR_LIPOPROTEIN"/>
    <property type="match status" value="1"/>
</dbReference>
<evidence type="ECO:0000313" key="2">
    <source>
        <dbReference type="EMBL" id="MBX35671.1"/>
    </source>
</evidence>
<sequence>MKKTQGLLAPGKLVFYFFFLLCGCTKTPFYFCIH</sequence>
<proteinExistence type="predicted"/>
<protein>
    <recommendedName>
        <fullName evidence="3">Lipoprotein</fullName>
    </recommendedName>
</protein>
<name>A0A2P2MZL3_RHIMU</name>
<keyword evidence="1" id="KW-0812">Transmembrane</keyword>